<accession>A0A953N845</accession>
<name>A0A953N845_9BURK</name>
<dbReference type="Gene3D" id="3.10.290.10">
    <property type="entry name" value="RNA-binding S4 domain"/>
    <property type="match status" value="1"/>
</dbReference>
<dbReference type="InterPro" id="IPR036986">
    <property type="entry name" value="S4_RNA-bd_sf"/>
</dbReference>
<reference evidence="7" key="1">
    <citation type="submission" date="2021-07" db="EMBL/GenBank/DDBJ databases">
        <title>New genus and species of the family Alcaligenaceae.</title>
        <authorList>
            <person name="Hahn M.W."/>
        </authorList>
    </citation>
    <scope>NUCLEOTIDE SEQUENCE</scope>
    <source>
        <strain evidence="7">LF4-65</strain>
    </source>
</reference>
<dbReference type="SUPFAM" id="SSF55174">
    <property type="entry name" value="Alpha-L RNA-binding motif"/>
    <property type="match status" value="1"/>
</dbReference>
<dbReference type="Pfam" id="PF01479">
    <property type="entry name" value="S4"/>
    <property type="match status" value="1"/>
</dbReference>
<feature type="domain" description="RNA-binding S4" evidence="6">
    <location>
        <begin position="6"/>
        <end position="69"/>
    </location>
</feature>
<comment type="similarity">
    <text evidence="1">Belongs to the HSP15 family.</text>
</comment>
<dbReference type="InterPro" id="IPR025708">
    <property type="entry name" value="HSP15"/>
</dbReference>
<keyword evidence="2 4" id="KW-0694">RNA-binding</keyword>
<evidence type="ECO:0000256" key="2">
    <source>
        <dbReference type="ARBA" id="ARBA00022884"/>
    </source>
</evidence>
<dbReference type="SMART" id="SM00363">
    <property type="entry name" value="S4"/>
    <property type="match status" value="1"/>
</dbReference>
<evidence type="ECO:0000313" key="7">
    <source>
        <dbReference type="EMBL" id="MBZ1349328.1"/>
    </source>
</evidence>
<organism evidence="7 8">
    <name type="scientific">Zwartia hollandica</name>
    <dbReference type="NCBI Taxonomy" id="324606"/>
    <lineage>
        <taxon>Bacteria</taxon>
        <taxon>Pseudomonadati</taxon>
        <taxon>Pseudomonadota</taxon>
        <taxon>Betaproteobacteria</taxon>
        <taxon>Burkholderiales</taxon>
        <taxon>Alcaligenaceae</taxon>
        <taxon>Zwartia</taxon>
    </lineage>
</organism>
<dbReference type="AlphaFoldDB" id="A0A953N845"/>
<protein>
    <submittedName>
        <fullName evidence="7">RNA-binding S4 domain-containing protein</fullName>
    </submittedName>
</protein>
<feature type="region of interest" description="Disordered" evidence="5">
    <location>
        <begin position="105"/>
        <end position="127"/>
    </location>
</feature>
<evidence type="ECO:0000313" key="8">
    <source>
        <dbReference type="Proteomes" id="UP000739565"/>
    </source>
</evidence>
<dbReference type="GO" id="GO:0034605">
    <property type="term" value="P:cellular response to heat"/>
    <property type="evidence" value="ECO:0007669"/>
    <property type="project" value="InterPro"/>
</dbReference>
<dbReference type="GO" id="GO:0043023">
    <property type="term" value="F:ribosomal large subunit binding"/>
    <property type="evidence" value="ECO:0007669"/>
    <property type="project" value="InterPro"/>
</dbReference>
<evidence type="ECO:0000256" key="1">
    <source>
        <dbReference type="ARBA" id="ARBA00008396"/>
    </source>
</evidence>
<evidence type="ECO:0000259" key="6">
    <source>
        <dbReference type="SMART" id="SM00363"/>
    </source>
</evidence>
<keyword evidence="8" id="KW-1185">Reference proteome</keyword>
<dbReference type="PIRSF" id="PIRSF016821">
    <property type="entry name" value="HSP15"/>
    <property type="match status" value="1"/>
</dbReference>
<dbReference type="GO" id="GO:0003677">
    <property type="term" value="F:DNA binding"/>
    <property type="evidence" value="ECO:0007669"/>
    <property type="project" value="UniProtKB-KW"/>
</dbReference>
<evidence type="ECO:0000256" key="4">
    <source>
        <dbReference type="PROSITE-ProRule" id="PRU00182"/>
    </source>
</evidence>
<sequence length="127" mass="14915">MFVDSVRLDKWLWAARFYKSRTIAASAIEAGRVHVGDDRAKPARLIKVGDKLKIHREQEHIELLVRGISETRRAATLARLLYEETPESMLARQTAAERRKYYVEPSQNIEGRPTKRDRRALERWRET</sequence>
<dbReference type="Proteomes" id="UP000739565">
    <property type="component" value="Unassembled WGS sequence"/>
</dbReference>
<dbReference type="PROSITE" id="PS50889">
    <property type="entry name" value="S4"/>
    <property type="match status" value="1"/>
</dbReference>
<dbReference type="InterPro" id="IPR002942">
    <property type="entry name" value="S4_RNA-bd"/>
</dbReference>
<dbReference type="CDD" id="cd00165">
    <property type="entry name" value="S4"/>
    <property type="match status" value="1"/>
</dbReference>
<gene>
    <name evidence="7" type="ORF">KZZ10_01590</name>
</gene>
<proteinExistence type="inferred from homology"/>
<evidence type="ECO:0000256" key="5">
    <source>
        <dbReference type="SAM" id="MobiDB-lite"/>
    </source>
</evidence>
<dbReference type="GO" id="GO:0003727">
    <property type="term" value="F:single-stranded RNA binding"/>
    <property type="evidence" value="ECO:0007669"/>
    <property type="project" value="InterPro"/>
</dbReference>
<dbReference type="EMBL" id="JAHXRI010000001">
    <property type="protein sequence ID" value="MBZ1349328.1"/>
    <property type="molecule type" value="Genomic_DNA"/>
</dbReference>
<comment type="caution">
    <text evidence="7">The sequence shown here is derived from an EMBL/GenBank/DDBJ whole genome shotgun (WGS) entry which is preliminary data.</text>
</comment>
<evidence type="ECO:0000256" key="3">
    <source>
        <dbReference type="ARBA" id="ARBA00023125"/>
    </source>
</evidence>
<keyword evidence="3" id="KW-0238">DNA-binding</keyword>